<gene>
    <name evidence="1" type="ORF">CEXT_615931</name>
</gene>
<protein>
    <submittedName>
        <fullName evidence="1">Uncharacterized protein</fullName>
    </submittedName>
</protein>
<dbReference type="EMBL" id="BPLR01009712">
    <property type="protein sequence ID" value="GIY33984.1"/>
    <property type="molecule type" value="Genomic_DNA"/>
</dbReference>
<sequence length="96" mass="10642">MYRSALSRDTCRGRLEILTYIPASLPFPELHFFHRYFSNTIAHGGGGGKCVFRVFHLATNGIGRNAAVGSRGRVDGIRFLESVRYASAIETFNAFA</sequence>
<keyword evidence="2" id="KW-1185">Reference proteome</keyword>
<dbReference type="AlphaFoldDB" id="A0AAV4SLX5"/>
<reference evidence="1 2" key="1">
    <citation type="submission" date="2021-06" db="EMBL/GenBank/DDBJ databases">
        <title>Caerostris extrusa draft genome.</title>
        <authorList>
            <person name="Kono N."/>
            <person name="Arakawa K."/>
        </authorList>
    </citation>
    <scope>NUCLEOTIDE SEQUENCE [LARGE SCALE GENOMIC DNA]</scope>
</reference>
<accession>A0AAV4SLX5</accession>
<name>A0AAV4SLX5_CAEEX</name>
<comment type="caution">
    <text evidence="1">The sequence shown here is derived from an EMBL/GenBank/DDBJ whole genome shotgun (WGS) entry which is preliminary data.</text>
</comment>
<dbReference type="Proteomes" id="UP001054945">
    <property type="component" value="Unassembled WGS sequence"/>
</dbReference>
<organism evidence="1 2">
    <name type="scientific">Caerostris extrusa</name>
    <name type="common">Bark spider</name>
    <name type="synonym">Caerostris bankana</name>
    <dbReference type="NCBI Taxonomy" id="172846"/>
    <lineage>
        <taxon>Eukaryota</taxon>
        <taxon>Metazoa</taxon>
        <taxon>Ecdysozoa</taxon>
        <taxon>Arthropoda</taxon>
        <taxon>Chelicerata</taxon>
        <taxon>Arachnida</taxon>
        <taxon>Araneae</taxon>
        <taxon>Araneomorphae</taxon>
        <taxon>Entelegynae</taxon>
        <taxon>Araneoidea</taxon>
        <taxon>Araneidae</taxon>
        <taxon>Caerostris</taxon>
    </lineage>
</organism>
<evidence type="ECO:0000313" key="2">
    <source>
        <dbReference type="Proteomes" id="UP001054945"/>
    </source>
</evidence>
<proteinExistence type="predicted"/>
<evidence type="ECO:0000313" key="1">
    <source>
        <dbReference type="EMBL" id="GIY33984.1"/>
    </source>
</evidence>